<dbReference type="EMBL" id="CP001618">
    <property type="protein sequence ID" value="ACQ80513.1"/>
    <property type="molecule type" value="Genomic_DNA"/>
</dbReference>
<gene>
    <name evidence="5" type="ordered locus">Bcav_2262</name>
</gene>
<dbReference type="Gene3D" id="3.40.50.2300">
    <property type="match status" value="2"/>
</dbReference>
<dbReference type="Pfam" id="PF13377">
    <property type="entry name" value="Peripla_BP_3"/>
    <property type="match status" value="1"/>
</dbReference>
<dbReference type="InterPro" id="IPR010982">
    <property type="entry name" value="Lambda_DNA-bd_dom_sf"/>
</dbReference>
<dbReference type="CDD" id="cd01392">
    <property type="entry name" value="HTH_LacI"/>
    <property type="match status" value="1"/>
</dbReference>
<dbReference type="PROSITE" id="PS50932">
    <property type="entry name" value="HTH_LACI_2"/>
    <property type="match status" value="1"/>
</dbReference>
<dbReference type="PROSITE" id="PS00356">
    <property type="entry name" value="HTH_LACI_1"/>
    <property type="match status" value="1"/>
</dbReference>
<dbReference type="Gene3D" id="1.10.260.40">
    <property type="entry name" value="lambda repressor-like DNA-binding domains"/>
    <property type="match status" value="1"/>
</dbReference>
<protein>
    <submittedName>
        <fullName evidence="5">Transcriptional regulator, LacI family</fullName>
    </submittedName>
</protein>
<dbReference type="Pfam" id="PF00356">
    <property type="entry name" value="LacI"/>
    <property type="match status" value="1"/>
</dbReference>
<dbReference type="InterPro" id="IPR046335">
    <property type="entry name" value="LacI/GalR-like_sensor"/>
</dbReference>
<feature type="domain" description="HTH lacI-type" evidence="4">
    <location>
        <begin position="3"/>
        <end position="57"/>
    </location>
</feature>
<dbReference type="STRING" id="471853.Bcav_2262"/>
<dbReference type="SUPFAM" id="SSF47413">
    <property type="entry name" value="lambda repressor-like DNA-binding domains"/>
    <property type="match status" value="1"/>
</dbReference>
<sequence>MAVSMNDVARHAGVSQRTVSNVVTGSVNVAPATREKVLASIEALGYRPNVAAQRLRRGRTATVTLAVPSLHERYFADLAAAVVAEADRRDLKVLVETTDGDRENELALLRGGDLLTDGVIMSAVALTARDEAIRHPDYPLVLVGDRELYSQLDHVGTDNRGAAHAAVTHLLELGRRRIVLLGGRTGPSRTLELRMAGYRDALAEHQVAYDPDLVVACSWSHAAGEQAVRALLEQPGIAFDALFAMNDSAALGAIRALVRAGRTVPADVAVIGFDDIKEAQFSVPSLTSVGPAADDLAAAALDLLAAQLDGSQRVPAHHRTPFHLHVRESTGTPATA</sequence>
<name>C5BVC6_BEUC1</name>
<dbReference type="InterPro" id="IPR028082">
    <property type="entry name" value="Peripla_BP_I"/>
</dbReference>
<dbReference type="RefSeq" id="WP_015882753.1">
    <property type="nucleotide sequence ID" value="NC_012669.1"/>
</dbReference>
<evidence type="ECO:0000313" key="6">
    <source>
        <dbReference type="Proteomes" id="UP000007962"/>
    </source>
</evidence>
<dbReference type="AlphaFoldDB" id="C5BVC6"/>
<dbReference type="InterPro" id="IPR000843">
    <property type="entry name" value="HTH_LacI"/>
</dbReference>
<keyword evidence="6" id="KW-1185">Reference proteome</keyword>
<dbReference type="GO" id="GO:0000976">
    <property type="term" value="F:transcription cis-regulatory region binding"/>
    <property type="evidence" value="ECO:0007669"/>
    <property type="project" value="TreeGrafter"/>
</dbReference>
<keyword evidence="1" id="KW-0805">Transcription regulation</keyword>
<dbReference type="eggNOG" id="COG1609">
    <property type="taxonomic scope" value="Bacteria"/>
</dbReference>
<evidence type="ECO:0000256" key="3">
    <source>
        <dbReference type="ARBA" id="ARBA00023163"/>
    </source>
</evidence>
<evidence type="ECO:0000259" key="4">
    <source>
        <dbReference type="PROSITE" id="PS50932"/>
    </source>
</evidence>
<evidence type="ECO:0000313" key="5">
    <source>
        <dbReference type="EMBL" id="ACQ80513.1"/>
    </source>
</evidence>
<evidence type="ECO:0000256" key="1">
    <source>
        <dbReference type="ARBA" id="ARBA00023015"/>
    </source>
</evidence>
<proteinExistence type="predicted"/>
<evidence type="ECO:0000256" key="2">
    <source>
        <dbReference type="ARBA" id="ARBA00023125"/>
    </source>
</evidence>
<dbReference type="Proteomes" id="UP000007962">
    <property type="component" value="Chromosome"/>
</dbReference>
<dbReference type="SUPFAM" id="SSF53822">
    <property type="entry name" value="Periplasmic binding protein-like I"/>
    <property type="match status" value="1"/>
</dbReference>
<dbReference type="SMART" id="SM00354">
    <property type="entry name" value="HTH_LACI"/>
    <property type="match status" value="1"/>
</dbReference>
<accession>C5BVC6</accession>
<dbReference type="PANTHER" id="PTHR30146">
    <property type="entry name" value="LACI-RELATED TRANSCRIPTIONAL REPRESSOR"/>
    <property type="match status" value="1"/>
</dbReference>
<dbReference type="HOGENOM" id="CLU_037628_6_1_11"/>
<dbReference type="OrthoDB" id="2854648at2"/>
<dbReference type="CDD" id="cd06267">
    <property type="entry name" value="PBP1_LacI_sugar_binding-like"/>
    <property type="match status" value="1"/>
</dbReference>
<keyword evidence="3" id="KW-0804">Transcription</keyword>
<organism evidence="5 6">
    <name type="scientific">Beutenbergia cavernae (strain ATCC BAA-8 / DSM 12333 / CCUG 43141 / JCM 11478 / NBRC 16432 / NCIMB 13614 / HKI 0122)</name>
    <dbReference type="NCBI Taxonomy" id="471853"/>
    <lineage>
        <taxon>Bacteria</taxon>
        <taxon>Bacillati</taxon>
        <taxon>Actinomycetota</taxon>
        <taxon>Actinomycetes</taxon>
        <taxon>Micrococcales</taxon>
        <taxon>Beutenbergiaceae</taxon>
        <taxon>Beutenbergia</taxon>
    </lineage>
</organism>
<dbReference type="KEGG" id="bcv:Bcav_2262"/>
<keyword evidence="2" id="KW-0238">DNA-binding</keyword>
<reference evidence="5 6" key="1">
    <citation type="journal article" date="2009" name="Stand. Genomic Sci.">
        <title>Complete genome sequence of Beutenbergia cavernae type strain (HKI 0122).</title>
        <authorList>
            <person name="Land M."/>
            <person name="Pukall R."/>
            <person name="Abt B."/>
            <person name="Goker M."/>
            <person name="Rohde M."/>
            <person name="Glavina Del Rio T."/>
            <person name="Tice H."/>
            <person name="Copeland A."/>
            <person name="Cheng J.F."/>
            <person name="Lucas S."/>
            <person name="Chen F."/>
            <person name="Nolan M."/>
            <person name="Bruce D."/>
            <person name="Goodwin L."/>
            <person name="Pitluck S."/>
            <person name="Ivanova N."/>
            <person name="Mavromatis K."/>
            <person name="Ovchinnikova G."/>
            <person name="Pati A."/>
            <person name="Chen A."/>
            <person name="Palaniappan K."/>
            <person name="Hauser L."/>
            <person name="Chang Y.J."/>
            <person name="Jefferies C.C."/>
            <person name="Saunders E."/>
            <person name="Brettin T."/>
            <person name="Detter J.C."/>
            <person name="Han C."/>
            <person name="Chain P."/>
            <person name="Bristow J."/>
            <person name="Eisen J.A."/>
            <person name="Markowitz V."/>
            <person name="Hugenholtz P."/>
            <person name="Kyrpides N.C."/>
            <person name="Klenk H.P."/>
            <person name="Lapidus A."/>
        </authorList>
    </citation>
    <scope>NUCLEOTIDE SEQUENCE [LARGE SCALE GENOMIC DNA]</scope>
    <source>
        <strain evidence="6">ATCC BAA-8 / DSM 12333 / NBRC 16432</strain>
    </source>
</reference>
<dbReference type="GO" id="GO:0003700">
    <property type="term" value="F:DNA-binding transcription factor activity"/>
    <property type="evidence" value="ECO:0007669"/>
    <property type="project" value="TreeGrafter"/>
</dbReference>
<dbReference type="PANTHER" id="PTHR30146:SF109">
    <property type="entry name" value="HTH-TYPE TRANSCRIPTIONAL REGULATOR GALS"/>
    <property type="match status" value="1"/>
</dbReference>